<accession>A0ABQ9L542</accession>
<keyword evidence="2" id="KW-0812">Transmembrane</keyword>
<evidence type="ECO:0000256" key="2">
    <source>
        <dbReference type="SAM" id="Phobius"/>
    </source>
</evidence>
<keyword evidence="2" id="KW-1133">Transmembrane helix</keyword>
<dbReference type="PANTHER" id="PTHR36789:SF1">
    <property type="entry name" value="TRANSMEMBRANE PROTEIN"/>
    <property type="match status" value="1"/>
</dbReference>
<sequence length="149" mass="16341">MLGLKNASFPTPISSFSRPKFTFPSCPLQTHIKIPKIESRFLLFALNNNNSQEPNKQKQEKLNGSADNGGGGDDLKEDRPPLLKNIKWGELLLDPDPDNIVAVGLTGLLAWASAQVLWQLFLVSAAILIAALKYSFIAALLIFILITLL</sequence>
<comment type="caution">
    <text evidence="3">The sequence shown here is derived from an EMBL/GenBank/DDBJ whole genome shotgun (WGS) entry which is preliminary data.</text>
</comment>
<keyword evidence="2" id="KW-0472">Membrane</keyword>
<organism evidence="3 4">
    <name type="scientific">Hevea brasiliensis</name>
    <name type="common">Para rubber tree</name>
    <name type="synonym">Siphonia brasiliensis</name>
    <dbReference type="NCBI Taxonomy" id="3981"/>
    <lineage>
        <taxon>Eukaryota</taxon>
        <taxon>Viridiplantae</taxon>
        <taxon>Streptophyta</taxon>
        <taxon>Embryophyta</taxon>
        <taxon>Tracheophyta</taxon>
        <taxon>Spermatophyta</taxon>
        <taxon>Magnoliopsida</taxon>
        <taxon>eudicotyledons</taxon>
        <taxon>Gunneridae</taxon>
        <taxon>Pentapetalae</taxon>
        <taxon>rosids</taxon>
        <taxon>fabids</taxon>
        <taxon>Malpighiales</taxon>
        <taxon>Euphorbiaceae</taxon>
        <taxon>Crotonoideae</taxon>
        <taxon>Micrandreae</taxon>
        <taxon>Hevea</taxon>
    </lineage>
</organism>
<evidence type="ECO:0008006" key="5">
    <source>
        <dbReference type="Google" id="ProtNLM"/>
    </source>
</evidence>
<gene>
    <name evidence="3" type="ORF">P3X46_025298</name>
</gene>
<evidence type="ECO:0000313" key="3">
    <source>
        <dbReference type="EMBL" id="KAJ9159834.1"/>
    </source>
</evidence>
<evidence type="ECO:0000313" key="4">
    <source>
        <dbReference type="Proteomes" id="UP001174677"/>
    </source>
</evidence>
<name>A0ABQ9L542_HEVBR</name>
<evidence type="ECO:0000256" key="1">
    <source>
        <dbReference type="SAM" id="MobiDB-lite"/>
    </source>
</evidence>
<keyword evidence="4" id="KW-1185">Reference proteome</keyword>
<feature type="region of interest" description="Disordered" evidence="1">
    <location>
        <begin position="50"/>
        <end position="80"/>
    </location>
</feature>
<reference evidence="3" key="1">
    <citation type="journal article" date="2023" name="Plant Biotechnol. J.">
        <title>Chromosome-level wild Hevea brasiliensis genome provides new tools for genomic-assisted breeding and valuable loci to elevate rubber yield.</title>
        <authorList>
            <person name="Cheng H."/>
            <person name="Song X."/>
            <person name="Hu Y."/>
            <person name="Wu T."/>
            <person name="Yang Q."/>
            <person name="An Z."/>
            <person name="Feng S."/>
            <person name="Deng Z."/>
            <person name="Wu W."/>
            <person name="Zeng X."/>
            <person name="Tu M."/>
            <person name="Wang X."/>
            <person name="Huang H."/>
        </authorList>
    </citation>
    <scope>NUCLEOTIDE SEQUENCE</scope>
    <source>
        <strain evidence="3">MT/VB/25A 57/8</strain>
    </source>
</reference>
<dbReference type="PANTHER" id="PTHR36789">
    <property type="entry name" value="TRANSMEMBRANE PROTEIN"/>
    <property type="match status" value="1"/>
</dbReference>
<proteinExistence type="predicted"/>
<protein>
    <recommendedName>
        <fullName evidence="5">Transmembrane protein</fullName>
    </recommendedName>
</protein>
<dbReference type="EMBL" id="JARPOI010000014">
    <property type="protein sequence ID" value="KAJ9159834.1"/>
    <property type="molecule type" value="Genomic_DNA"/>
</dbReference>
<feature type="transmembrane region" description="Helical" evidence="2">
    <location>
        <begin position="127"/>
        <end position="148"/>
    </location>
</feature>
<dbReference type="Proteomes" id="UP001174677">
    <property type="component" value="Chromosome 14"/>
</dbReference>
<feature type="transmembrane region" description="Helical" evidence="2">
    <location>
        <begin position="100"/>
        <end position="121"/>
    </location>
</feature>